<dbReference type="KEGG" id="ddr:Deide_11330"/>
<dbReference type="Gene3D" id="3.40.630.30">
    <property type="match status" value="1"/>
</dbReference>
<reference evidence="6 7" key="1">
    <citation type="journal article" date="2009" name="PLoS Genet.">
        <title>Alliance of proteomics and genomics to unravel the specificities of Sahara bacterium Deinococcus deserti.</title>
        <authorList>
            <person name="de Groot A."/>
            <person name="Dulermo R."/>
            <person name="Ortet P."/>
            <person name="Blanchard L."/>
            <person name="Guerin P."/>
            <person name="Fernandez B."/>
            <person name="Vacherie B."/>
            <person name="Dossat C."/>
            <person name="Jolivet E."/>
            <person name="Siguier P."/>
            <person name="Chandler M."/>
            <person name="Barakat M."/>
            <person name="Dedieu A."/>
            <person name="Barbe V."/>
            <person name="Heulin T."/>
            <person name="Sommer S."/>
            <person name="Achouak W."/>
            <person name="Armengaud J."/>
        </authorList>
    </citation>
    <scope>NUCLEOTIDE SEQUENCE [LARGE SCALE GENOMIC DNA]</scope>
    <source>
        <strain evidence="7">DSM 17065 / CIP 109153 / LMG 22923 / VCD115</strain>
    </source>
</reference>
<dbReference type="GO" id="GO:0016747">
    <property type="term" value="F:acyltransferase activity, transferring groups other than amino-acyl groups"/>
    <property type="evidence" value="ECO:0007669"/>
    <property type="project" value="InterPro"/>
</dbReference>
<keyword evidence="7" id="KW-1185">Reference proteome</keyword>
<dbReference type="PANTHER" id="PTHR43072">
    <property type="entry name" value="N-ACETYLTRANSFERASE"/>
    <property type="match status" value="1"/>
</dbReference>
<evidence type="ECO:0000256" key="1">
    <source>
        <dbReference type="ARBA" id="ARBA00022679"/>
    </source>
</evidence>
<feature type="domain" description="N-acetyltransferase" evidence="5">
    <location>
        <begin position="5"/>
        <end position="167"/>
    </location>
</feature>
<dbReference type="HOGENOM" id="CLU_013985_4_4_0"/>
<dbReference type="EMBL" id="CP001114">
    <property type="protein sequence ID" value="ACO46037.1"/>
    <property type="molecule type" value="Genomic_DNA"/>
</dbReference>
<dbReference type="Proteomes" id="UP000002208">
    <property type="component" value="Chromosome"/>
</dbReference>
<evidence type="ECO:0000259" key="5">
    <source>
        <dbReference type="PROSITE" id="PS51186"/>
    </source>
</evidence>
<dbReference type="STRING" id="546414.Deide_11330"/>
<gene>
    <name evidence="6" type="ordered locus">Deide_11330</name>
</gene>
<organism evidence="6 7">
    <name type="scientific">Deinococcus deserti (strain DSM 17065 / CIP 109153 / LMG 22923 / VCD115)</name>
    <dbReference type="NCBI Taxonomy" id="546414"/>
    <lineage>
        <taxon>Bacteria</taxon>
        <taxon>Thermotogati</taxon>
        <taxon>Deinococcota</taxon>
        <taxon>Deinococci</taxon>
        <taxon>Deinococcales</taxon>
        <taxon>Deinococcaceae</taxon>
        <taxon>Deinococcus</taxon>
    </lineage>
</organism>
<dbReference type="PANTHER" id="PTHR43072:SF23">
    <property type="entry name" value="UPF0039 PROTEIN C11D3.02C"/>
    <property type="match status" value="1"/>
</dbReference>
<dbReference type="InterPro" id="IPR016181">
    <property type="entry name" value="Acyl_CoA_acyltransferase"/>
</dbReference>
<protein>
    <submittedName>
        <fullName evidence="6">Putative acetyltransferase</fullName>
    </submittedName>
</protein>
<evidence type="ECO:0000256" key="2">
    <source>
        <dbReference type="ARBA" id="ARBA00023315"/>
    </source>
</evidence>
<dbReference type="eggNOG" id="COG1247">
    <property type="taxonomic scope" value="Bacteria"/>
</dbReference>
<comment type="catalytic activity">
    <reaction evidence="3">
        <text>L-methionine sulfoximine + acetyl-CoA = N-acetyl-L-methionine sulfoximine + CoA + H(+)</text>
        <dbReference type="Rhea" id="RHEA:47660"/>
        <dbReference type="ChEBI" id="CHEBI:15378"/>
        <dbReference type="ChEBI" id="CHEBI:57287"/>
        <dbReference type="ChEBI" id="CHEBI:57288"/>
        <dbReference type="ChEBI" id="CHEBI:87826"/>
        <dbReference type="ChEBI" id="CHEBI:87827"/>
    </reaction>
</comment>
<dbReference type="OrthoDB" id="9798006at2"/>
<evidence type="ECO:0000313" key="6">
    <source>
        <dbReference type="EMBL" id="ACO46037.1"/>
    </source>
</evidence>
<keyword evidence="2" id="KW-0012">Acyltransferase</keyword>
<proteinExistence type="predicted"/>
<evidence type="ECO:0000313" key="7">
    <source>
        <dbReference type="Proteomes" id="UP000002208"/>
    </source>
</evidence>
<keyword evidence="1 6" id="KW-0808">Transferase</keyword>
<evidence type="ECO:0000256" key="3">
    <source>
        <dbReference type="ARBA" id="ARBA00050603"/>
    </source>
</evidence>
<name>C1CV20_DEIDV</name>
<dbReference type="InterPro" id="IPR000182">
    <property type="entry name" value="GNAT_dom"/>
</dbReference>
<dbReference type="SUPFAM" id="SSF55729">
    <property type="entry name" value="Acyl-CoA N-acyltransferases (Nat)"/>
    <property type="match status" value="1"/>
</dbReference>
<dbReference type="PROSITE" id="PS51186">
    <property type="entry name" value="GNAT"/>
    <property type="match status" value="1"/>
</dbReference>
<evidence type="ECO:0000256" key="4">
    <source>
        <dbReference type="ARBA" id="ARBA00051334"/>
    </source>
</evidence>
<dbReference type="RefSeq" id="WP_012693160.1">
    <property type="nucleotide sequence ID" value="NC_012526.1"/>
</dbReference>
<sequence length="176" mass="19408">MTADVTVRRADRADVPAILEIYNEAVVNTTASYDLAPVSLESRLTWFDHKQQAGWPVLVAEQEGRVVAWATYGPYRDKAGYAGTVEHSVYVHAGGRGGGIGRALMAALLADARERSLHVMLGVIDAENAASIRFHENFGFVVVGRLSQVGRKFDRWLDTVYMQLMLQTEAPTTSLR</sequence>
<accession>C1CV20</accession>
<dbReference type="AlphaFoldDB" id="C1CV20"/>
<dbReference type="PaxDb" id="546414-Deide_11330"/>
<dbReference type="Pfam" id="PF00583">
    <property type="entry name" value="Acetyltransf_1"/>
    <property type="match status" value="1"/>
</dbReference>
<dbReference type="FunFam" id="3.40.630.30:FF:000026">
    <property type="entry name" value="Phosphinothricin acetyltransferase"/>
    <property type="match status" value="1"/>
</dbReference>
<comment type="catalytic activity">
    <reaction evidence="4">
        <text>L-methionine sulfone + acetyl-CoA = N-acetyl-L-methionine sulfone + CoA + H(+)</text>
        <dbReference type="Rhea" id="RHEA:47656"/>
        <dbReference type="ChEBI" id="CHEBI:15378"/>
        <dbReference type="ChEBI" id="CHEBI:57287"/>
        <dbReference type="ChEBI" id="CHEBI:57288"/>
        <dbReference type="ChEBI" id="CHEBI:87824"/>
        <dbReference type="ChEBI" id="CHEBI:87825"/>
    </reaction>
</comment>